<evidence type="ECO:0000313" key="4">
    <source>
        <dbReference type="Proteomes" id="UP000468828"/>
    </source>
</evidence>
<dbReference type="Proteomes" id="UP000471152">
    <property type="component" value="Unassembled WGS sequence"/>
</dbReference>
<feature type="transmembrane region" description="Helical" evidence="1">
    <location>
        <begin position="42"/>
        <end position="65"/>
    </location>
</feature>
<keyword evidence="1" id="KW-0812">Transmembrane</keyword>
<keyword evidence="4" id="KW-1185">Reference proteome</keyword>
<evidence type="ECO:0000313" key="2">
    <source>
        <dbReference type="EMBL" id="NEK96561.1"/>
    </source>
</evidence>
<keyword evidence="1" id="KW-0472">Membrane</keyword>
<reference evidence="3 5" key="2">
    <citation type="submission" date="2020-02" db="EMBL/GenBank/DDBJ databases">
        <title>The WGS of Modestobacter muralis DSM 100205.</title>
        <authorList>
            <person name="Jiang Z."/>
        </authorList>
    </citation>
    <scope>NUCLEOTIDE SEQUENCE [LARGE SCALE GENOMIC DNA]</scope>
    <source>
        <strain evidence="3 5">DSM 100205</strain>
    </source>
</reference>
<reference evidence="2 4" key="1">
    <citation type="submission" date="2020-01" db="EMBL/GenBank/DDBJ databases">
        <title>the WGS Modestobacter muralis CPCC 204518.</title>
        <authorList>
            <person name="Jiang Z."/>
        </authorList>
    </citation>
    <scope>NUCLEOTIDE SEQUENCE [LARGE SCALE GENOMIC DNA]</scope>
    <source>
        <strain evidence="2 4">DSM 100205</strain>
    </source>
</reference>
<evidence type="ECO:0000313" key="5">
    <source>
        <dbReference type="Proteomes" id="UP000471152"/>
    </source>
</evidence>
<evidence type="ECO:0000313" key="3">
    <source>
        <dbReference type="EMBL" id="NEN53461.1"/>
    </source>
</evidence>
<gene>
    <name evidence="3" type="ORF">G3R41_21395</name>
    <name evidence="2" type="ORF">GCU67_20680</name>
</gene>
<evidence type="ECO:0000256" key="1">
    <source>
        <dbReference type="SAM" id="Phobius"/>
    </source>
</evidence>
<dbReference type="RefSeq" id="WP_163613297.1">
    <property type="nucleotide sequence ID" value="NZ_JAAGWB010000070.1"/>
</dbReference>
<comment type="caution">
    <text evidence="2">The sequence shown here is derived from an EMBL/GenBank/DDBJ whole genome shotgun (WGS) entry which is preliminary data.</text>
</comment>
<dbReference type="AlphaFoldDB" id="A0A6P0EXY7"/>
<accession>A0A6P0EXY7</accession>
<name>A0A6P0EXY7_9ACTN</name>
<dbReference type="EMBL" id="JAAGWH010000067">
    <property type="protein sequence ID" value="NEK96561.1"/>
    <property type="molecule type" value="Genomic_DNA"/>
</dbReference>
<protein>
    <submittedName>
        <fullName evidence="2">Uncharacterized protein</fullName>
    </submittedName>
</protein>
<organism evidence="2 4">
    <name type="scientific">Modestobacter muralis</name>
    <dbReference type="NCBI Taxonomy" id="1608614"/>
    <lineage>
        <taxon>Bacteria</taxon>
        <taxon>Bacillati</taxon>
        <taxon>Actinomycetota</taxon>
        <taxon>Actinomycetes</taxon>
        <taxon>Geodermatophilales</taxon>
        <taxon>Geodermatophilaceae</taxon>
        <taxon>Modestobacter</taxon>
    </lineage>
</organism>
<sequence length="165" mass="18412">MTYPMPTDTVHVRIESRQYRVFKMDLGEGIPRSWLKVGALIYAPWLLLCNVLGVPFVGGFALWVAPPGALTWWLMSRDAGGRLRVRGIVDLLRWYLDRPAPIVNGDTASSRPVTEVPTDLAFLIAADPQVTTAEDLDRLNAPLRPDFTRLALTRAREEASRAEAV</sequence>
<proteinExistence type="predicted"/>
<keyword evidence="1" id="KW-1133">Transmembrane helix</keyword>
<dbReference type="Proteomes" id="UP000468828">
    <property type="component" value="Unassembled WGS sequence"/>
</dbReference>
<dbReference type="EMBL" id="JAAGWB010000070">
    <property type="protein sequence ID" value="NEN53461.1"/>
    <property type="molecule type" value="Genomic_DNA"/>
</dbReference>